<dbReference type="NCBIfam" id="NF041126">
    <property type="entry name" value="FBP_aldo_phos"/>
    <property type="match status" value="1"/>
</dbReference>
<evidence type="ECO:0000256" key="13">
    <source>
        <dbReference type="ARBA" id="ARBA00023270"/>
    </source>
</evidence>
<reference evidence="16 17" key="1">
    <citation type="submission" date="2023-12" db="EMBL/GenBank/DDBJ databases">
        <title>Whole-genome sequencing of halo(alkali)philic microorganisms from hypersaline lakes.</title>
        <authorList>
            <person name="Sorokin D.Y."/>
            <person name="Merkel A.Y."/>
            <person name="Messina E."/>
            <person name="Yakimov M."/>
        </authorList>
    </citation>
    <scope>NUCLEOTIDE SEQUENCE [LARGE SCALE GENOMIC DNA]</scope>
    <source>
        <strain evidence="16 17">AB-CW1</strain>
    </source>
</reference>
<dbReference type="EC" id="4.1.2.13" evidence="15"/>
<dbReference type="GO" id="GO:0004332">
    <property type="term" value="F:fructose-bisphosphate aldolase activity"/>
    <property type="evidence" value="ECO:0007669"/>
    <property type="project" value="UniProtKB-UniRule"/>
</dbReference>
<dbReference type="PANTHER" id="PTHR38341">
    <property type="entry name" value="FRUCTOSE-1,6-BISPHOSPHATE ALDOLASE/PHOSPHATASE"/>
    <property type="match status" value="1"/>
</dbReference>
<feature type="binding site" evidence="15">
    <location>
        <position position="93"/>
    </location>
    <ligand>
        <name>Mg(2+)</name>
        <dbReference type="ChEBI" id="CHEBI:18420"/>
        <label>1</label>
    </ligand>
</feature>
<comment type="domain">
    <text evidence="15">Consists of a single catalytic domain, but remodels its active-site architecture via a large structural change to exhibit dual activities.</text>
</comment>
<evidence type="ECO:0000256" key="12">
    <source>
        <dbReference type="ARBA" id="ARBA00023239"/>
    </source>
</evidence>
<keyword evidence="12 15" id="KW-0456">Lyase</keyword>
<dbReference type="PIRSF" id="PIRSF015647">
    <property type="entry name" value="FBPtase_archl"/>
    <property type="match status" value="1"/>
</dbReference>
<dbReference type="InterPro" id="IPR002803">
    <property type="entry name" value="FBPase_V"/>
</dbReference>
<protein>
    <recommendedName>
        <fullName evidence="7 15">Fructose-1,6-bisphosphate aldolase/phosphatase</fullName>
        <shortName evidence="15">FBP A/P</shortName>
        <shortName evidence="15">FBP aldolase/phosphatase</shortName>
        <ecNumber evidence="6 15">3.1.3.11</ecNumber>
        <ecNumber evidence="15">4.1.2.13</ecNumber>
    </recommendedName>
</protein>
<dbReference type="RefSeq" id="WP_346051854.1">
    <property type="nucleotide sequence ID" value="NZ_JAYGII010000017.1"/>
</dbReference>
<evidence type="ECO:0000256" key="6">
    <source>
        <dbReference type="ARBA" id="ARBA00013093"/>
    </source>
</evidence>
<evidence type="ECO:0000256" key="11">
    <source>
        <dbReference type="ARBA" id="ARBA00022842"/>
    </source>
</evidence>
<feature type="active site" description="Proton donor/acceptor; for FBP aldolase activity" evidence="15">
    <location>
        <position position="230"/>
    </location>
</feature>
<evidence type="ECO:0000256" key="1">
    <source>
        <dbReference type="ARBA" id="ARBA00001273"/>
    </source>
</evidence>
<name>A0AAP6JF99_9GAMM</name>
<feature type="binding site" evidence="15">
    <location>
        <position position="130"/>
    </location>
    <ligand>
        <name>Mg(2+)</name>
        <dbReference type="ChEBI" id="CHEBI:18420"/>
        <label>2</label>
    </ligand>
</feature>
<keyword evidence="17" id="KW-1185">Reference proteome</keyword>
<keyword evidence="11 15" id="KW-0460">Magnesium</keyword>
<dbReference type="GO" id="GO:0000287">
    <property type="term" value="F:magnesium ion binding"/>
    <property type="evidence" value="ECO:0007669"/>
    <property type="project" value="UniProtKB-UniRule"/>
</dbReference>
<feature type="binding site" evidence="15">
    <location>
        <position position="235"/>
    </location>
    <ligand>
        <name>Mg(2+)</name>
        <dbReference type="ChEBI" id="CHEBI:18420"/>
        <label>3</label>
    </ligand>
</feature>
<keyword evidence="8 15" id="KW-0312">Gluconeogenesis</keyword>
<feature type="binding site" evidence="15">
    <location>
        <begin position="243"/>
        <end position="244"/>
    </location>
    <ligand>
        <name>beta-D-fructose 1,6-bisphosphate</name>
        <dbReference type="ChEBI" id="CHEBI:32966"/>
        <note>ligand shared between dimeric partners</note>
    </ligand>
</feature>
<proteinExistence type="inferred from homology"/>
<feature type="binding site" evidence="15">
    <location>
        <position position="18"/>
    </location>
    <ligand>
        <name>Mg(2+)</name>
        <dbReference type="ChEBI" id="CHEBI:18420"/>
        <label>1</label>
    </ligand>
</feature>
<keyword evidence="9 15" id="KW-0479">Metal-binding</keyword>
<evidence type="ECO:0000256" key="14">
    <source>
        <dbReference type="ARBA" id="ARBA00023277"/>
    </source>
</evidence>
<feature type="binding site" evidence="15">
    <location>
        <position position="287"/>
    </location>
    <ligand>
        <name>dihydroxyacetone phosphate</name>
        <dbReference type="ChEBI" id="CHEBI:57642"/>
    </ligand>
</feature>
<feature type="binding site" evidence="15">
    <location>
        <position position="234"/>
    </location>
    <ligand>
        <name>Mg(2+)</name>
        <dbReference type="ChEBI" id="CHEBI:18420"/>
        <label>3</label>
    </ligand>
</feature>
<sequence length="376" mass="41002">MEITLSVLKADIGSIGGHIQPSRALADKVLEVVQHKGRKHLLDSRVSWTGDDIAILMTHQQGPGAAVIHEMAWEAFLAGTEVAKLQGLYGAGQDLLSDAFSGNVRGMGPGVAEMRFQERDAEPFVLFAADKTDPGAFNLPLYRAFADPMNTPGLLLSPSLTEGFHFVIMDVAHTGRDRVIELQAPEDLHRIAALLRDPERYVVESIWSRHSGDQAVAASTSRLHNIAGKYTGKDDPVMLVRVQKDFPATGEILAPFSTGHFVAGGMRGSHNMPLMPVPLNAGTSYFDGPPIVTGAAFCVHDGKLTDPVDVFAHPFWDRIRDQVADKAVDMRRQGFFGAAMLPMDELEYTGITTTLDGLDDRFHVRPDGPEPLRQAF</sequence>
<organism evidence="16 17">
    <name type="scientific">Natronospira elongata</name>
    <dbReference type="NCBI Taxonomy" id="3110268"/>
    <lineage>
        <taxon>Bacteria</taxon>
        <taxon>Pseudomonadati</taxon>
        <taxon>Pseudomonadota</taxon>
        <taxon>Gammaproteobacteria</taxon>
        <taxon>Natronospirales</taxon>
        <taxon>Natronospiraceae</taxon>
        <taxon>Natronospira</taxon>
    </lineage>
</organism>
<comment type="function">
    <text evidence="15">Catalyzes two subsequent steps in gluconeogenesis: the aldol condensation of dihydroxyacetone phosphate (DHAP) and glyceraldehyde-3-phosphate (GA3P) to fructose-1,6-bisphosphate (FBP), and the dephosphorylation of FBP to fructose-6-phosphate (F6P).</text>
</comment>
<evidence type="ECO:0000313" key="17">
    <source>
        <dbReference type="Proteomes" id="UP001302316"/>
    </source>
</evidence>
<feature type="binding site" evidence="15">
    <location>
        <position position="267"/>
    </location>
    <ligand>
        <name>dihydroxyacetone phosphate</name>
        <dbReference type="ChEBI" id="CHEBI:57642"/>
    </ligand>
</feature>
<comment type="caution">
    <text evidence="16">The sequence shown here is derived from an EMBL/GenBank/DDBJ whole genome shotgun (WGS) entry which is preliminary data.</text>
</comment>
<dbReference type="AlphaFoldDB" id="A0AAP6JF99"/>
<feature type="binding site" evidence="15">
    <location>
        <position position="18"/>
    </location>
    <ligand>
        <name>dihydroxyacetone phosphate</name>
        <dbReference type="ChEBI" id="CHEBI:57642"/>
    </ligand>
</feature>
<dbReference type="HAMAP" id="MF_02067">
    <property type="entry name" value="FBP_aldolase_phosphatase"/>
    <property type="match status" value="1"/>
</dbReference>
<comment type="similarity">
    <text evidence="4 15">Belongs to the FBP aldolase/phosphatase family.</text>
</comment>
<evidence type="ECO:0000256" key="8">
    <source>
        <dbReference type="ARBA" id="ARBA00022432"/>
    </source>
</evidence>
<dbReference type="EC" id="3.1.3.11" evidence="6 15"/>
<evidence type="ECO:0000256" key="15">
    <source>
        <dbReference type="HAMAP-Rule" id="MF_02067"/>
    </source>
</evidence>
<feature type="binding site" evidence="15">
    <location>
        <position position="235"/>
    </location>
    <ligand>
        <name>Mg(2+)</name>
        <dbReference type="ChEBI" id="CHEBI:18420"/>
        <label>2</label>
    </ligand>
</feature>
<evidence type="ECO:0000256" key="10">
    <source>
        <dbReference type="ARBA" id="ARBA00022801"/>
    </source>
</evidence>
<feature type="binding site" evidence="15">
    <location>
        <position position="11"/>
    </location>
    <ligand>
        <name>Mg(2+)</name>
        <dbReference type="ChEBI" id="CHEBI:18420"/>
        <label>1</label>
    </ligand>
</feature>
<dbReference type="PANTHER" id="PTHR38341:SF1">
    <property type="entry name" value="FRUCTOSE-1,6-BISPHOSPHATE ALDOLASE_PHOSPHATASE"/>
    <property type="match status" value="1"/>
</dbReference>
<dbReference type="Pfam" id="PF01950">
    <property type="entry name" value="FBPase_3"/>
    <property type="match status" value="1"/>
</dbReference>
<dbReference type="Proteomes" id="UP001302316">
    <property type="component" value="Unassembled WGS sequence"/>
</dbReference>
<feature type="binding site" evidence="15">
    <location>
        <position position="233"/>
    </location>
    <ligand>
        <name>Mg(2+)</name>
        <dbReference type="ChEBI" id="CHEBI:18420"/>
        <label>3</label>
    </ligand>
</feature>
<feature type="active site" description="Proton acceptor; for FBP phosphatase activity" evidence="15">
    <location>
        <position position="11"/>
    </location>
</feature>
<comment type="catalytic activity">
    <reaction evidence="1 15">
        <text>beta-D-fructose 1,6-bisphosphate + H2O = beta-D-fructose 6-phosphate + phosphate</text>
        <dbReference type="Rhea" id="RHEA:11064"/>
        <dbReference type="ChEBI" id="CHEBI:15377"/>
        <dbReference type="ChEBI" id="CHEBI:32966"/>
        <dbReference type="ChEBI" id="CHEBI:43474"/>
        <dbReference type="ChEBI" id="CHEBI:57634"/>
        <dbReference type="EC" id="3.1.3.11"/>
    </reaction>
</comment>
<feature type="binding site" evidence="15">
    <location>
        <position position="234"/>
    </location>
    <ligand>
        <name>Mg(2+)</name>
        <dbReference type="ChEBI" id="CHEBI:18420"/>
        <label>4</label>
    </ligand>
</feature>
<comment type="subunit">
    <text evidence="5 15">Homooctamer; dimer of tetramers.</text>
</comment>
<accession>A0AAP6JF99</accession>
<feature type="active site" description="Schiff-base intermediate with DHAP; for FBP aldolase activity" evidence="15">
    <location>
        <position position="233"/>
    </location>
</feature>
<feature type="binding site" description="in other chain" evidence="15">
    <location>
        <position position="131"/>
    </location>
    <ligand>
        <name>beta-D-fructose 1,6-bisphosphate</name>
        <dbReference type="ChEBI" id="CHEBI:32966"/>
        <note>ligand shared between dimeric partners</note>
    </ligand>
</feature>
<evidence type="ECO:0000256" key="5">
    <source>
        <dbReference type="ARBA" id="ARBA00011820"/>
    </source>
</evidence>
<feature type="binding site" description="in other chain" evidence="15">
    <location>
        <begin position="102"/>
        <end position="103"/>
    </location>
    <ligand>
        <name>beta-D-fructose 1,6-bisphosphate</name>
        <dbReference type="ChEBI" id="CHEBI:32966"/>
        <note>ligand shared between dimeric partners</note>
    </ligand>
</feature>
<comment type="catalytic activity">
    <reaction evidence="15">
        <text>beta-D-fructose 1,6-bisphosphate = D-glyceraldehyde 3-phosphate + dihydroxyacetone phosphate</text>
        <dbReference type="Rhea" id="RHEA:14729"/>
        <dbReference type="ChEBI" id="CHEBI:32966"/>
        <dbReference type="ChEBI" id="CHEBI:57642"/>
        <dbReference type="ChEBI" id="CHEBI:59776"/>
        <dbReference type="EC" id="4.1.2.13"/>
    </reaction>
</comment>
<feature type="binding site" description="in other chain" evidence="15">
    <location>
        <position position="267"/>
    </location>
    <ligand>
        <name>beta-D-fructose 1,6-bisphosphate</name>
        <dbReference type="ChEBI" id="CHEBI:32966"/>
        <note>ligand shared between dimeric partners</note>
    </ligand>
</feature>
<evidence type="ECO:0000256" key="2">
    <source>
        <dbReference type="ARBA" id="ARBA00001946"/>
    </source>
</evidence>
<keyword evidence="14 15" id="KW-0119">Carbohydrate metabolism</keyword>
<feature type="binding site" evidence="15">
    <location>
        <position position="51"/>
    </location>
    <ligand>
        <name>Mg(2+)</name>
        <dbReference type="ChEBI" id="CHEBI:18420"/>
        <label>1</label>
    </ligand>
</feature>
<keyword evidence="10 15" id="KW-0378">Hydrolase</keyword>
<evidence type="ECO:0000256" key="9">
    <source>
        <dbReference type="ARBA" id="ARBA00022723"/>
    </source>
</evidence>
<evidence type="ECO:0000256" key="7">
    <source>
        <dbReference type="ARBA" id="ARBA00018635"/>
    </source>
</evidence>
<feature type="binding site" description="in other chain" evidence="15">
    <location>
        <position position="287"/>
    </location>
    <ligand>
        <name>beta-D-fructose 1,6-bisphosphate</name>
        <dbReference type="ChEBI" id="CHEBI:32966"/>
        <note>ligand shared between dimeric partners</note>
    </ligand>
</feature>
<evidence type="ECO:0000256" key="3">
    <source>
        <dbReference type="ARBA" id="ARBA00004742"/>
    </source>
</evidence>
<dbReference type="InterPro" id="IPR036076">
    <property type="entry name" value="FBPase_V_sf"/>
</dbReference>
<dbReference type="GO" id="GO:0042132">
    <property type="term" value="F:fructose 1,6-bisphosphate 1-phosphatase activity"/>
    <property type="evidence" value="ECO:0007669"/>
    <property type="project" value="UniProtKB-UniRule"/>
</dbReference>
<feature type="binding site" description="in other chain" evidence="15">
    <location>
        <position position="89"/>
    </location>
    <ligand>
        <name>beta-D-fructose 1,6-bisphosphate</name>
        <dbReference type="ChEBI" id="CHEBI:32966"/>
        <note>ligand shared between dimeric partners</note>
    </ligand>
</feature>
<feature type="binding site" evidence="15">
    <location>
        <position position="131"/>
    </location>
    <ligand>
        <name>dihydroxyacetone phosphate</name>
        <dbReference type="ChEBI" id="CHEBI:57642"/>
    </ligand>
</feature>
<dbReference type="EMBL" id="JAYGII010000017">
    <property type="protein sequence ID" value="MEA5445938.1"/>
    <property type="molecule type" value="Genomic_DNA"/>
</dbReference>
<feature type="binding site" description="in other chain" evidence="15">
    <location>
        <position position="348"/>
    </location>
    <ligand>
        <name>beta-D-fructose 1,6-bisphosphate</name>
        <dbReference type="ChEBI" id="CHEBI:32966"/>
        <note>ligand shared between dimeric partners</note>
    </ligand>
</feature>
<gene>
    <name evidence="15 16" type="primary">fbp</name>
    <name evidence="16" type="ORF">VCB98_08915</name>
</gene>
<keyword evidence="13 15" id="KW-0704">Schiff base</keyword>
<evidence type="ECO:0000313" key="16">
    <source>
        <dbReference type="EMBL" id="MEA5445938.1"/>
    </source>
</evidence>
<comment type="cofactor">
    <cofactor evidence="2 15">
        <name>Mg(2+)</name>
        <dbReference type="ChEBI" id="CHEBI:18420"/>
    </cofactor>
</comment>
<feature type="binding site" evidence="15">
    <location>
        <position position="51"/>
    </location>
    <ligand>
        <name>Mg(2+)</name>
        <dbReference type="ChEBI" id="CHEBI:18420"/>
        <label>2</label>
    </ligand>
</feature>
<dbReference type="SUPFAM" id="SSF111249">
    <property type="entry name" value="Sulfolobus fructose-1,6-bisphosphatase-like"/>
    <property type="match status" value="1"/>
</dbReference>
<feature type="binding site" description="in other chain" evidence="15">
    <location>
        <position position="18"/>
    </location>
    <ligand>
        <name>beta-D-fructose 1,6-bisphosphate</name>
        <dbReference type="ChEBI" id="CHEBI:32966"/>
        <note>ligand shared between dimeric partners</note>
    </ligand>
</feature>
<evidence type="ECO:0000256" key="4">
    <source>
        <dbReference type="ARBA" id="ARBA00010693"/>
    </source>
</evidence>
<dbReference type="GO" id="GO:0006094">
    <property type="term" value="P:gluconeogenesis"/>
    <property type="evidence" value="ECO:0007669"/>
    <property type="project" value="UniProtKB-UniRule"/>
</dbReference>
<comment type="pathway">
    <text evidence="3 15">Carbohydrate biosynthesis; gluconeogenesis.</text>
</comment>
<feature type="binding site" evidence="15">
    <location>
        <position position="52"/>
    </location>
    <ligand>
        <name>Mg(2+)</name>
        <dbReference type="ChEBI" id="CHEBI:18420"/>
        <label>2</label>
    </ligand>
</feature>